<protein>
    <submittedName>
        <fullName evidence="2">Uncharacterized protein</fullName>
    </submittedName>
</protein>
<proteinExistence type="predicted"/>
<evidence type="ECO:0000256" key="1">
    <source>
        <dbReference type="SAM" id="Phobius"/>
    </source>
</evidence>
<evidence type="ECO:0000313" key="3">
    <source>
        <dbReference type="Proteomes" id="UP000177029"/>
    </source>
</evidence>
<comment type="caution">
    <text evidence="2">The sequence shown here is derived from an EMBL/GenBank/DDBJ whole genome shotgun (WGS) entry which is preliminary data.</text>
</comment>
<reference evidence="2 3" key="1">
    <citation type="journal article" date="2016" name="Nat. Commun.">
        <title>Thousands of microbial genomes shed light on interconnected biogeochemical processes in an aquifer system.</title>
        <authorList>
            <person name="Anantharaman K."/>
            <person name="Brown C.T."/>
            <person name="Hug L.A."/>
            <person name="Sharon I."/>
            <person name="Castelle C.J."/>
            <person name="Probst A.J."/>
            <person name="Thomas B.C."/>
            <person name="Singh A."/>
            <person name="Wilkins M.J."/>
            <person name="Karaoz U."/>
            <person name="Brodie E.L."/>
            <person name="Williams K.H."/>
            <person name="Hubbard S.S."/>
            <person name="Banfield J.F."/>
        </authorList>
    </citation>
    <scope>NUCLEOTIDE SEQUENCE [LARGE SCALE GENOMIC DNA]</scope>
</reference>
<dbReference type="STRING" id="1802555.A2755_00340"/>
<gene>
    <name evidence="2" type="ORF">A2755_00340</name>
</gene>
<keyword evidence="1" id="KW-0812">Transmembrane</keyword>
<name>A0A1F8DV94_9BACT</name>
<sequence length="131" mass="14774">MSKKRIIYLGSAVVVIVIVLLFITQGSGGNDPVTETYYNHTYGFSFAIPESMQEAGYQVFESDRGIVAFDHQDGTRLFEIHMYTAEEWEEAQAVNETVIGESQSHVFTYFASEGALSEADVDRIQESFLWN</sequence>
<evidence type="ECO:0000313" key="2">
    <source>
        <dbReference type="EMBL" id="OGM92531.1"/>
    </source>
</evidence>
<dbReference type="EMBL" id="MGIP01000001">
    <property type="protein sequence ID" value="OGM92531.1"/>
    <property type="molecule type" value="Genomic_DNA"/>
</dbReference>
<organism evidence="2 3">
    <name type="scientific">Candidatus Wolfebacteria bacterium RIFCSPHIGHO2_01_FULL_48_22</name>
    <dbReference type="NCBI Taxonomy" id="1802555"/>
    <lineage>
        <taxon>Bacteria</taxon>
        <taxon>Candidatus Wolfeibacteriota</taxon>
    </lineage>
</organism>
<keyword evidence="1" id="KW-1133">Transmembrane helix</keyword>
<feature type="transmembrane region" description="Helical" evidence="1">
    <location>
        <begin position="6"/>
        <end position="23"/>
    </location>
</feature>
<dbReference type="AlphaFoldDB" id="A0A1F8DV94"/>
<dbReference type="Proteomes" id="UP000177029">
    <property type="component" value="Unassembled WGS sequence"/>
</dbReference>
<keyword evidence="1" id="KW-0472">Membrane</keyword>
<accession>A0A1F8DV94</accession>